<evidence type="ECO:0008006" key="15">
    <source>
        <dbReference type="Google" id="ProtNLM"/>
    </source>
</evidence>
<dbReference type="GO" id="GO:0005886">
    <property type="term" value="C:plasma membrane"/>
    <property type="evidence" value="ECO:0007669"/>
    <property type="project" value="UniProtKB-SubCell"/>
</dbReference>
<dbReference type="PROSITE" id="PS50893">
    <property type="entry name" value="ABC_TRANSPORTER_2"/>
    <property type="match status" value="2"/>
</dbReference>
<protein>
    <recommendedName>
        <fullName evidence="15">P-loop containing nucleoside triphosphate hydrolase protein</fullName>
    </recommendedName>
</protein>
<feature type="transmembrane region" description="Helical" evidence="10">
    <location>
        <begin position="182"/>
        <end position="205"/>
    </location>
</feature>
<sequence length="1157" mass="127314">MLSAALHSKTLRLGDIGVAGDTNIATLSEVDTQVLFQNSHLILDIWSYPLHVVLCLAGLMYLLTWEGMLAVLVIAISTYPILGFIIRMMTTWIISMMAAKNKRIKLTGEVLGSIQSIKMHAWESTFTNTLAEKRSVELKAMQGMAVYNAWLICLMQSTPSILTIAAFGVIIWKGQAMDNQLIFASIMLFTMFSVSLTQMSSLATTMQVMKTSLNRIRSYMNLPETNLAPLGEPRNKNHGPGDSIHIENINVQWPGGSRVLKSGTLGIKKGNVAIITGATGSGKSTALLSLLRYLQLNQQDTETTRVAFLPQQPFLTSGTVRDNILFGRDFDSELYDKVVEACCLNPDFQQLRQGDRTPITGSIALSGGQKTRICLARAAYSQSDVYILDDPLAAVDVKVQRHIIQHLLGSKGLLGKTTRIISSSTQMLLREADTAYILDQGTIQQRPLSDDSLLEESSADFVVTSSGSDTTEVESTNTLTKSLEQPVFKTSLPSKSEALIATNTEDIPELALTDTHLEQAVLDLPQNATSSSFWKHPIWTYIFAADKFGWPITILLLLLGRFSSICGTYVLKMMSSEPTPSGRRWDLFLFGLFSVAQTLLFFFFILSLYRFCIIPASTKIHTSLVKGVLSRRMDFFSVVPTGELLNIFTNDLARIDGSLTGSIISLIAQYANLFLPCVVLVVSTPISIIFVVPLIFLCFHLQQSYLEKLREIRHLDVSSRGPLLNYIQEAENGRVLFKIYDSTSPRLKRFQELLQNNLRALFPLACMDIWIAVRLEILSVTLQVFAVGVLLMSSVDLSTLGFVMTYVFQVTTILGNIARISALFEADSVSITRINEYAVLMDQDIQEFQPVERYRDEVGDDGTVSETWPTNGKIEFRSVSARYRPGLPLSLNALDVIISPGEKVAVVGRTGAGKSSMILCLLGMMDQVAGETLVDDVNIATVDSTKLLHSLAIIPQTPVIFSGPVRNNLDPLRLHTDEEIVQALRSSTAMESLKKLADRTGGDDGKHAPLLDIELDPGCSLSSGQIQLLALARTMLQKSKILILDEATSSLDQETENHIHETIFGQFEGTILAVMHRLELTIKYDKVLVMNNGKVVAFDTPAALIACDDGFYSSMLAEAASQRLGDGAKWGTPIPLNLVQAIENTLGIADDVSDANI</sequence>
<dbReference type="PANTHER" id="PTHR24223">
    <property type="entry name" value="ATP-BINDING CASSETTE SUB-FAMILY C"/>
    <property type="match status" value="1"/>
</dbReference>
<evidence type="ECO:0000256" key="8">
    <source>
        <dbReference type="ARBA" id="ARBA00022989"/>
    </source>
</evidence>
<gene>
    <name evidence="13" type="ORF">G7Z17_g1563</name>
</gene>
<feature type="transmembrane region" description="Helical" evidence="10">
    <location>
        <begin position="69"/>
        <end position="94"/>
    </location>
</feature>
<feature type="domain" description="ABC transporter" evidence="11">
    <location>
        <begin position="874"/>
        <end position="1117"/>
    </location>
</feature>
<feature type="transmembrane region" description="Helical" evidence="10">
    <location>
        <begin position="149"/>
        <end position="170"/>
    </location>
</feature>
<evidence type="ECO:0000256" key="7">
    <source>
        <dbReference type="ARBA" id="ARBA00022840"/>
    </source>
</evidence>
<keyword evidence="4" id="KW-1003">Cell membrane</keyword>
<dbReference type="InterPro" id="IPR050173">
    <property type="entry name" value="ABC_transporter_C-like"/>
</dbReference>
<comment type="subcellular location">
    <subcellularLocation>
        <location evidence="1">Cell membrane</location>
        <topology evidence="1">Multi-pass membrane protein</topology>
    </subcellularLocation>
</comment>
<dbReference type="PANTHER" id="PTHR24223:SF456">
    <property type="entry name" value="MULTIDRUG RESISTANCE-ASSOCIATED PROTEIN LETHAL(2)03659"/>
    <property type="match status" value="1"/>
</dbReference>
<feature type="domain" description="ABC transporter" evidence="11">
    <location>
        <begin position="244"/>
        <end position="465"/>
    </location>
</feature>
<evidence type="ECO:0000259" key="12">
    <source>
        <dbReference type="PROSITE" id="PS50929"/>
    </source>
</evidence>
<keyword evidence="6" id="KW-0547">Nucleotide-binding</keyword>
<dbReference type="InterPro" id="IPR044726">
    <property type="entry name" value="ABCC_6TM_D2"/>
</dbReference>
<dbReference type="Gene3D" id="1.20.1560.10">
    <property type="entry name" value="ABC transporter type 1, transmembrane domain"/>
    <property type="match status" value="2"/>
</dbReference>
<dbReference type="CDD" id="cd03244">
    <property type="entry name" value="ABCC_MRP_domain2"/>
    <property type="match status" value="1"/>
</dbReference>
<dbReference type="InterPro" id="IPR011527">
    <property type="entry name" value="ABC1_TM_dom"/>
</dbReference>
<keyword evidence="9 10" id="KW-0472">Membrane</keyword>
<evidence type="ECO:0000256" key="2">
    <source>
        <dbReference type="ARBA" id="ARBA00009726"/>
    </source>
</evidence>
<keyword evidence="14" id="KW-1185">Reference proteome</keyword>
<comment type="similarity">
    <text evidence="2">Belongs to the ABC transporter superfamily. ABCC family. Conjugate transporter (TC 3.A.1.208) subfamily.</text>
</comment>
<evidence type="ECO:0000313" key="14">
    <source>
        <dbReference type="Proteomes" id="UP000722485"/>
    </source>
</evidence>
<feature type="transmembrane region" description="Helical" evidence="10">
    <location>
        <begin position="673"/>
        <end position="699"/>
    </location>
</feature>
<dbReference type="GO" id="GO:0005524">
    <property type="term" value="F:ATP binding"/>
    <property type="evidence" value="ECO:0007669"/>
    <property type="project" value="UniProtKB-KW"/>
</dbReference>
<dbReference type="EMBL" id="JAANBB010000013">
    <property type="protein sequence ID" value="KAF7556312.1"/>
    <property type="molecule type" value="Genomic_DNA"/>
</dbReference>
<feature type="transmembrane region" description="Helical" evidence="10">
    <location>
        <begin position="548"/>
        <end position="571"/>
    </location>
</feature>
<evidence type="ECO:0000313" key="13">
    <source>
        <dbReference type="EMBL" id="KAF7556312.1"/>
    </source>
</evidence>
<keyword evidence="8 10" id="KW-1133">Transmembrane helix</keyword>
<comment type="caution">
    <text evidence="13">The sequence shown here is derived from an EMBL/GenBank/DDBJ whole genome shotgun (WGS) entry which is preliminary data.</text>
</comment>
<evidence type="ECO:0000256" key="9">
    <source>
        <dbReference type="ARBA" id="ARBA00023136"/>
    </source>
</evidence>
<dbReference type="SUPFAM" id="SSF90123">
    <property type="entry name" value="ABC transporter transmembrane region"/>
    <property type="match status" value="2"/>
</dbReference>
<dbReference type="SMART" id="SM00382">
    <property type="entry name" value="AAA"/>
    <property type="match status" value="2"/>
</dbReference>
<keyword evidence="3" id="KW-0813">Transport</keyword>
<feature type="transmembrane region" description="Helical" evidence="10">
    <location>
        <begin position="587"/>
        <end position="612"/>
    </location>
</feature>
<name>A0A9P5HMQ6_9HYPO</name>
<dbReference type="AlphaFoldDB" id="A0A9P5HMQ6"/>
<proteinExistence type="inferred from homology"/>
<dbReference type="InterPro" id="IPR003439">
    <property type="entry name" value="ABC_transporter-like_ATP-bd"/>
</dbReference>
<dbReference type="InterPro" id="IPR003593">
    <property type="entry name" value="AAA+_ATPase"/>
</dbReference>
<dbReference type="InterPro" id="IPR017871">
    <property type="entry name" value="ABC_transporter-like_CS"/>
</dbReference>
<evidence type="ECO:0000256" key="3">
    <source>
        <dbReference type="ARBA" id="ARBA00022448"/>
    </source>
</evidence>
<dbReference type="CDD" id="cd18580">
    <property type="entry name" value="ABC_6TM_ABCC_D2"/>
    <property type="match status" value="1"/>
</dbReference>
<evidence type="ECO:0000259" key="11">
    <source>
        <dbReference type="PROSITE" id="PS50893"/>
    </source>
</evidence>
<dbReference type="InterPro" id="IPR036640">
    <property type="entry name" value="ABC1_TM_sf"/>
</dbReference>
<keyword evidence="5 10" id="KW-0812">Transmembrane</keyword>
<reference evidence="13" key="1">
    <citation type="submission" date="2020-03" db="EMBL/GenBank/DDBJ databases">
        <title>Draft Genome Sequence of Cylindrodendrum hubeiense.</title>
        <authorList>
            <person name="Buettner E."/>
            <person name="Kellner H."/>
        </authorList>
    </citation>
    <scope>NUCLEOTIDE SEQUENCE</scope>
    <source>
        <strain evidence="13">IHI 201604</strain>
    </source>
</reference>
<dbReference type="OrthoDB" id="6500128at2759"/>
<evidence type="ECO:0000256" key="10">
    <source>
        <dbReference type="SAM" id="Phobius"/>
    </source>
</evidence>
<evidence type="ECO:0000256" key="4">
    <source>
        <dbReference type="ARBA" id="ARBA00022475"/>
    </source>
</evidence>
<dbReference type="FunFam" id="3.40.50.300:FF:000163">
    <property type="entry name" value="Multidrug resistance-associated protein member 4"/>
    <property type="match status" value="1"/>
</dbReference>
<dbReference type="Proteomes" id="UP000722485">
    <property type="component" value="Unassembled WGS sequence"/>
</dbReference>
<organism evidence="13 14">
    <name type="scientific">Cylindrodendrum hubeiense</name>
    <dbReference type="NCBI Taxonomy" id="595255"/>
    <lineage>
        <taxon>Eukaryota</taxon>
        <taxon>Fungi</taxon>
        <taxon>Dikarya</taxon>
        <taxon>Ascomycota</taxon>
        <taxon>Pezizomycotina</taxon>
        <taxon>Sordariomycetes</taxon>
        <taxon>Hypocreomycetidae</taxon>
        <taxon>Hypocreales</taxon>
        <taxon>Nectriaceae</taxon>
        <taxon>Cylindrodendrum</taxon>
    </lineage>
</organism>
<evidence type="ECO:0000256" key="1">
    <source>
        <dbReference type="ARBA" id="ARBA00004651"/>
    </source>
</evidence>
<feature type="domain" description="ABC transmembrane type-1" evidence="12">
    <location>
        <begin position="552"/>
        <end position="826"/>
    </location>
</feature>
<dbReference type="SUPFAM" id="SSF52540">
    <property type="entry name" value="P-loop containing nucleoside triphosphate hydrolases"/>
    <property type="match status" value="2"/>
</dbReference>
<keyword evidence="7" id="KW-0067">ATP-binding</keyword>
<dbReference type="Pfam" id="PF00005">
    <property type="entry name" value="ABC_tran"/>
    <property type="match status" value="2"/>
</dbReference>
<dbReference type="Pfam" id="PF00664">
    <property type="entry name" value="ABC_membrane"/>
    <property type="match status" value="2"/>
</dbReference>
<dbReference type="PROSITE" id="PS00211">
    <property type="entry name" value="ABC_TRANSPORTER_1"/>
    <property type="match status" value="2"/>
</dbReference>
<dbReference type="InterPro" id="IPR027417">
    <property type="entry name" value="P-loop_NTPase"/>
</dbReference>
<dbReference type="PROSITE" id="PS50929">
    <property type="entry name" value="ABC_TM1F"/>
    <property type="match status" value="2"/>
</dbReference>
<feature type="transmembrane region" description="Helical" evidence="10">
    <location>
        <begin position="45"/>
        <end position="63"/>
    </location>
</feature>
<dbReference type="Gene3D" id="3.40.50.300">
    <property type="entry name" value="P-loop containing nucleotide triphosphate hydrolases"/>
    <property type="match status" value="2"/>
</dbReference>
<evidence type="ECO:0000256" key="5">
    <source>
        <dbReference type="ARBA" id="ARBA00022692"/>
    </source>
</evidence>
<evidence type="ECO:0000256" key="6">
    <source>
        <dbReference type="ARBA" id="ARBA00022741"/>
    </source>
</evidence>
<feature type="domain" description="ABC transmembrane type-1" evidence="12">
    <location>
        <begin position="39"/>
        <end position="207"/>
    </location>
</feature>
<accession>A0A9P5HMQ6</accession>
<dbReference type="GO" id="GO:0016887">
    <property type="term" value="F:ATP hydrolysis activity"/>
    <property type="evidence" value="ECO:0007669"/>
    <property type="project" value="InterPro"/>
</dbReference>
<dbReference type="GO" id="GO:0140359">
    <property type="term" value="F:ABC-type transporter activity"/>
    <property type="evidence" value="ECO:0007669"/>
    <property type="project" value="InterPro"/>
</dbReference>